<proteinExistence type="predicted"/>
<evidence type="ECO:0000313" key="3">
    <source>
        <dbReference type="EMBL" id="HDC51646.1"/>
    </source>
</evidence>
<feature type="compositionally biased region" description="Polar residues" evidence="1">
    <location>
        <begin position="451"/>
        <end position="468"/>
    </location>
</feature>
<evidence type="ECO:0000256" key="1">
    <source>
        <dbReference type="SAM" id="MobiDB-lite"/>
    </source>
</evidence>
<keyword evidence="2" id="KW-1133">Transmembrane helix</keyword>
<keyword evidence="2" id="KW-0812">Transmembrane</keyword>
<keyword evidence="2" id="KW-0472">Membrane</keyword>
<organism evidence="3">
    <name type="scientific">Sus scrofa</name>
    <name type="common">Pig</name>
    <dbReference type="NCBI Taxonomy" id="9823"/>
    <lineage>
        <taxon>Eukaryota</taxon>
        <taxon>Metazoa</taxon>
        <taxon>Chordata</taxon>
        <taxon>Craniata</taxon>
        <taxon>Vertebrata</taxon>
        <taxon>Euteleostomi</taxon>
        <taxon>Mammalia</taxon>
        <taxon>Eutheria</taxon>
        <taxon>Laurasiatheria</taxon>
        <taxon>Artiodactyla</taxon>
        <taxon>Suina</taxon>
        <taxon>Suidae</taxon>
        <taxon>Sus</taxon>
    </lineage>
</organism>
<dbReference type="PANTHER" id="PTHR13304:SF0">
    <property type="entry name" value="GLYCOSYLPHOSPHATIDYLINOSITOL ANCHOR ATTACHMENT 1 PROTEIN"/>
    <property type="match status" value="1"/>
</dbReference>
<name>A0A481B1U4_PIG</name>
<sequence length="476" mass="51709">MGLLSDPVRRRALARLVLRLNAPLCVLSYVAGIAWFLALAFPPLTQRTYMSENAIGSTMVEEQFSGGDRARSFARDFAAHRRKTGALPVAWLERTMRSVGLEVYTQSFSRKLPFPDETHERYMVSGVNVYGILRAPRAASTESLVLTVPCGSDSTNSQAVGLLLALAAHFRGQIYWAKDIIFLVTEHDLLGTEAWLEAYHDVNVTGVSLPCPSEASPPSPNSPLLAAPSPAPTGMQSSALQGRAGAIQVAVALELSSDVITSLDVAVEGLNGQLPNLDLLNLFQTFCQKGGLLCTLQGKLQPQDWTSVDRPLQSVQTLLLMVLQQASGRPHGPHGLFLRYRVEALTLRGINSFRQYKYDLVAVGKALEGMFRKLNHLLERLHQSFFFYLLPALSRFVSIGLYMPAAGFLLLVLGLKISSASRCWSRPQVPSTLGPSTRGEQGWRVGVGPGSPTQQTSSHLSGSLTRPRSGTVDAAA</sequence>
<feature type="region of interest" description="Disordered" evidence="1">
    <location>
        <begin position="211"/>
        <end position="237"/>
    </location>
</feature>
<dbReference type="EMBL" id="DQIR01187902">
    <property type="protein sequence ID" value="HDB43379.1"/>
    <property type="molecule type" value="Transcribed_RNA"/>
</dbReference>
<dbReference type="InterPro" id="IPR007246">
    <property type="entry name" value="Gaa1"/>
</dbReference>
<feature type="transmembrane region" description="Helical" evidence="2">
    <location>
        <begin position="20"/>
        <end position="41"/>
    </location>
</feature>
<dbReference type="AlphaFoldDB" id="A0A481B1U4"/>
<dbReference type="GO" id="GO:0042765">
    <property type="term" value="C:GPI-anchor transamidase complex"/>
    <property type="evidence" value="ECO:0007669"/>
    <property type="project" value="InterPro"/>
</dbReference>
<dbReference type="EMBL" id="DQIR01296168">
    <property type="protein sequence ID" value="HDC51646.1"/>
    <property type="molecule type" value="Transcribed_RNA"/>
</dbReference>
<feature type="region of interest" description="Disordered" evidence="1">
    <location>
        <begin position="425"/>
        <end position="476"/>
    </location>
</feature>
<feature type="transmembrane region" description="Helical" evidence="2">
    <location>
        <begin position="385"/>
        <end position="412"/>
    </location>
</feature>
<dbReference type="Pfam" id="PF04114">
    <property type="entry name" value="Gaa1"/>
    <property type="match status" value="1"/>
</dbReference>
<accession>A0A481B1U4</accession>
<protein>
    <submittedName>
        <fullName evidence="3">Glycosylphosphatidylinositol anchor attachment 1 protein</fullName>
    </submittedName>
</protein>
<feature type="compositionally biased region" description="Polar residues" evidence="1">
    <location>
        <begin position="425"/>
        <end position="439"/>
    </location>
</feature>
<reference evidence="3" key="1">
    <citation type="journal article" date="2019" name="PeerJ">
        <title>Genes of the pig, Sus scrofa, reconstructed with EvidentialGene.</title>
        <authorList>
            <person name="Gilbert D.G."/>
        </authorList>
    </citation>
    <scope>NUCLEOTIDE SEQUENCE</scope>
</reference>
<evidence type="ECO:0000256" key="2">
    <source>
        <dbReference type="SAM" id="Phobius"/>
    </source>
</evidence>
<dbReference type="PANTHER" id="PTHR13304">
    <property type="entry name" value="GLYCOSYLPHOSPHATIDYLINOSITOL ANCHOR ATTACHMENT 1 PROTEIN"/>
    <property type="match status" value="1"/>
</dbReference>
<dbReference type="PIRSF" id="PIRSF036762">
    <property type="entry name" value="GAA1"/>
    <property type="match status" value="1"/>
</dbReference>